<evidence type="ECO:0000313" key="1">
    <source>
        <dbReference type="EMBL" id="DAE28120.1"/>
    </source>
</evidence>
<sequence length="153" mass="17172">MKEETKIYTEYCIRNQIAAGGSDDWQIRLGKYIVSLQYVDCPSDGFLGRLASLAGRVPQRLVAVIYQRNQDGQIIAIQQISVPAKEASITTDNATVLKLFGHDGRLCGFEVSQSKGPYFLGGKWGRISASQPIRSDEQRRGITRDTERWICMK</sequence>
<protein>
    <submittedName>
        <fullName evidence="1">Uncharacterized protein</fullName>
    </submittedName>
</protein>
<organism evidence="1">
    <name type="scientific">Podoviridae sp. cthVG1</name>
    <dbReference type="NCBI Taxonomy" id="2827297"/>
    <lineage>
        <taxon>Viruses</taxon>
        <taxon>Duplodnaviria</taxon>
        <taxon>Heunggongvirae</taxon>
        <taxon>Uroviricota</taxon>
        <taxon>Caudoviricetes</taxon>
    </lineage>
</organism>
<name>A0A8S5R9R7_9CAUD</name>
<accession>A0A8S5R9R7</accession>
<proteinExistence type="predicted"/>
<reference evidence="1" key="1">
    <citation type="journal article" date="2021" name="Proc. Natl. Acad. Sci. U.S.A.">
        <title>A Catalog of Tens of Thousands of Viruses from Human Metagenomes Reveals Hidden Associations with Chronic Diseases.</title>
        <authorList>
            <person name="Tisza M.J."/>
            <person name="Buck C.B."/>
        </authorList>
    </citation>
    <scope>NUCLEOTIDE SEQUENCE</scope>
    <source>
        <strain evidence="1">CthVG1</strain>
    </source>
</reference>
<dbReference type="EMBL" id="BK015851">
    <property type="protein sequence ID" value="DAE28120.1"/>
    <property type="molecule type" value="Genomic_DNA"/>
</dbReference>